<protein>
    <submittedName>
        <fullName evidence="2">Conserved putative membrane protein</fullName>
    </submittedName>
</protein>
<organism evidence="2 3">
    <name type="scientific">Candidatus Criblamydia sequanensis CRIB-18</name>
    <dbReference type="NCBI Taxonomy" id="1437425"/>
    <lineage>
        <taxon>Bacteria</taxon>
        <taxon>Pseudomonadati</taxon>
        <taxon>Chlamydiota</taxon>
        <taxon>Chlamydiia</taxon>
        <taxon>Parachlamydiales</taxon>
        <taxon>Candidatus Criblamydiaceae</taxon>
        <taxon>Candidatus Criblamydia</taxon>
    </lineage>
</organism>
<gene>
    <name evidence="2" type="ORF">CSEC_1968</name>
</gene>
<keyword evidence="1" id="KW-0812">Transmembrane</keyword>
<reference evidence="2" key="1">
    <citation type="submission" date="2013-12" db="EMBL/GenBank/DDBJ databases">
        <authorList>
            <person name="Linke B."/>
        </authorList>
    </citation>
    <scope>NUCLEOTIDE SEQUENCE [LARGE SCALE GENOMIC DNA]</scope>
    <source>
        <strain evidence="2">CRIB-18</strain>
    </source>
</reference>
<evidence type="ECO:0000313" key="3">
    <source>
        <dbReference type="Proteomes" id="UP000031552"/>
    </source>
</evidence>
<dbReference type="AlphaFoldDB" id="A0A090D2N6"/>
<evidence type="ECO:0000256" key="1">
    <source>
        <dbReference type="SAM" id="Phobius"/>
    </source>
</evidence>
<dbReference type="SUPFAM" id="SSF53474">
    <property type="entry name" value="alpha/beta-Hydrolases"/>
    <property type="match status" value="1"/>
</dbReference>
<keyword evidence="1" id="KW-1133">Transmembrane helix</keyword>
<proteinExistence type="predicted"/>
<dbReference type="RefSeq" id="WP_041018306.1">
    <property type="nucleotide sequence ID" value="NZ_CCEJ010000009.1"/>
</dbReference>
<dbReference type="Proteomes" id="UP000031552">
    <property type="component" value="Unassembled WGS sequence"/>
</dbReference>
<keyword evidence="3" id="KW-1185">Reference proteome</keyword>
<feature type="transmembrane region" description="Helical" evidence="1">
    <location>
        <begin position="110"/>
        <end position="129"/>
    </location>
</feature>
<dbReference type="GO" id="GO:0016787">
    <property type="term" value="F:hydrolase activity"/>
    <property type="evidence" value="ECO:0007669"/>
    <property type="project" value="InterPro"/>
</dbReference>
<dbReference type="GO" id="GO:0016042">
    <property type="term" value="P:lipid catabolic process"/>
    <property type="evidence" value="ECO:0007669"/>
    <property type="project" value="InterPro"/>
</dbReference>
<comment type="caution">
    <text evidence="2">The sequence shown here is derived from an EMBL/GenBank/DDBJ whole genome shotgun (WGS) entry which is preliminary data.</text>
</comment>
<dbReference type="Pfam" id="PF01674">
    <property type="entry name" value="Lipase_2"/>
    <property type="match status" value="1"/>
</dbReference>
<accession>A0A090D2N6</accession>
<dbReference type="OrthoDB" id="340998at2"/>
<feature type="transmembrane region" description="Helical" evidence="1">
    <location>
        <begin position="71"/>
        <end position="89"/>
    </location>
</feature>
<reference evidence="2" key="2">
    <citation type="submission" date="2014-09" db="EMBL/GenBank/DDBJ databases">
        <title>Criblamydia sequanensis harbors a mega-plasmid encoding arsenite resistance.</title>
        <authorList>
            <person name="Bertelli C."/>
            <person name="Goesmann A."/>
            <person name="Greub G."/>
        </authorList>
    </citation>
    <scope>NUCLEOTIDE SEQUENCE [LARGE SCALE GENOMIC DNA]</scope>
    <source>
        <strain evidence="2">CRIB-18</strain>
    </source>
</reference>
<dbReference type="EMBL" id="CCEJ010000009">
    <property type="protein sequence ID" value="CDR34775.1"/>
    <property type="molecule type" value="Genomic_DNA"/>
</dbReference>
<dbReference type="InterPro" id="IPR002918">
    <property type="entry name" value="Lipase_EstA/Esterase_EstB"/>
</dbReference>
<keyword evidence="1" id="KW-0472">Membrane</keyword>
<feature type="transmembrane region" description="Helical" evidence="1">
    <location>
        <begin position="45"/>
        <end position="65"/>
    </location>
</feature>
<sequence>MSASNFDTIREIKDPAILNTLESLDPPPPPKVNCFRIKEAAEKAFFILSLCLTASLIISASLTLVHAAAPIALVALTVSSIALGVLLFLKGWQLITPHLPRPIRLMANNVQSVFLGFLSILAQMVVAPIDLTKANPKTRKECNPHQTPILMIHGYLGSSNNWIYHRHILKNAGFDNLFTINLGGPFQSIDDYSKAVLQMVIEIQKLTDRKDLKIFVHSMGGLVGEKFIQDYAESIGCEVTHFVSMGTPFDGTYAAYLPLGLSESANQMKPFSDFVTELKKNASEKEVETRYLHMHSEVDFVIWPRESAKHGGSKNATSQVLNATGHVPFLFSDTAANSAIEFFST</sequence>
<dbReference type="eggNOG" id="COG1075">
    <property type="taxonomic scope" value="Bacteria"/>
</dbReference>
<evidence type="ECO:0000313" key="2">
    <source>
        <dbReference type="EMBL" id="CDR34775.1"/>
    </source>
</evidence>
<name>A0A090D2N6_9BACT</name>
<dbReference type="STRING" id="1437425.CSEC_1968"/>
<dbReference type="Gene3D" id="3.40.50.1820">
    <property type="entry name" value="alpha/beta hydrolase"/>
    <property type="match status" value="1"/>
</dbReference>
<dbReference type="InterPro" id="IPR029058">
    <property type="entry name" value="AB_hydrolase_fold"/>
</dbReference>